<dbReference type="EMBL" id="WBMR01000001">
    <property type="protein sequence ID" value="KAB2390360.1"/>
    <property type="molecule type" value="Genomic_DNA"/>
</dbReference>
<name>A0A6L3W6E9_9ACTN</name>
<accession>A0A6L3W6E9</accession>
<dbReference type="Proteomes" id="UP000483004">
    <property type="component" value="Unassembled WGS sequence"/>
</dbReference>
<dbReference type="Gene3D" id="3.90.420.10">
    <property type="entry name" value="Oxidoreductase, molybdopterin-binding domain"/>
    <property type="match status" value="1"/>
</dbReference>
<dbReference type="InterPro" id="IPR014756">
    <property type="entry name" value="Ig_E-set"/>
</dbReference>
<keyword evidence="2" id="KW-1133">Transmembrane helix</keyword>
<feature type="transmembrane region" description="Helical" evidence="2">
    <location>
        <begin position="223"/>
        <end position="245"/>
    </location>
</feature>
<dbReference type="OrthoDB" id="9795587at2"/>
<dbReference type="AlphaFoldDB" id="A0A6L3W6E9"/>
<protein>
    <submittedName>
        <fullName evidence="4">Molybdopterin-dependent oxidoreductase</fullName>
    </submittedName>
</protein>
<dbReference type="Gene3D" id="2.60.40.650">
    <property type="match status" value="1"/>
</dbReference>
<evidence type="ECO:0000259" key="3">
    <source>
        <dbReference type="Pfam" id="PF00174"/>
    </source>
</evidence>
<dbReference type="Pfam" id="PF00174">
    <property type="entry name" value="Oxidored_molyb"/>
    <property type="match status" value="1"/>
</dbReference>
<keyword evidence="2" id="KW-0812">Transmembrane</keyword>
<gene>
    <name evidence="4" type="ORF">F9B16_00565</name>
</gene>
<feature type="region of interest" description="Disordered" evidence="1">
    <location>
        <begin position="541"/>
        <end position="563"/>
    </location>
</feature>
<organism evidence="4 5">
    <name type="scientific">Actinomadura montaniterrae</name>
    <dbReference type="NCBI Taxonomy" id="1803903"/>
    <lineage>
        <taxon>Bacteria</taxon>
        <taxon>Bacillati</taxon>
        <taxon>Actinomycetota</taxon>
        <taxon>Actinomycetes</taxon>
        <taxon>Streptosporangiales</taxon>
        <taxon>Thermomonosporaceae</taxon>
        <taxon>Actinomadura</taxon>
    </lineage>
</organism>
<dbReference type="PANTHER" id="PTHR19372">
    <property type="entry name" value="SULFITE REDUCTASE"/>
    <property type="match status" value="1"/>
</dbReference>
<keyword evidence="2" id="KW-0472">Membrane</keyword>
<feature type="transmembrane region" description="Helical" evidence="2">
    <location>
        <begin position="122"/>
        <end position="143"/>
    </location>
</feature>
<dbReference type="InterPro" id="IPR000572">
    <property type="entry name" value="OxRdtase_Mopterin-bd_dom"/>
</dbReference>
<dbReference type="PANTHER" id="PTHR19372:SF7">
    <property type="entry name" value="SULFITE OXIDASE, MITOCHONDRIAL"/>
    <property type="match status" value="1"/>
</dbReference>
<proteinExistence type="predicted"/>
<dbReference type="SUPFAM" id="SSF81296">
    <property type="entry name" value="E set domains"/>
    <property type="match status" value="1"/>
</dbReference>
<dbReference type="InterPro" id="IPR036374">
    <property type="entry name" value="OxRdtase_Mopterin-bd_sf"/>
</dbReference>
<dbReference type="SUPFAM" id="SSF56524">
    <property type="entry name" value="Oxidoreductase molybdopterin-binding domain"/>
    <property type="match status" value="1"/>
</dbReference>
<evidence type="ECO:0000256" key="1">
    <source>
        <dbReference type="SAM" id="MobiDB-lite"/>
    </source>
</evidence>
<evidence type="ECO:0000256" key="2">
    <source>
        <dbReference type="SAM" id="Phobius"/>
    </source>
</evidence>
<dbReference type="GO" id="GO:0006790">
    <property type="term" value="P:sulfur compound metabolic process"/>
    <property type="evidence" value="ECO:0007669"/>
    <property type="project" value="TreeGrafter"/>
</dbReference>
<feature type="transmembrane region" description="Helical" evidence="2">
    <location>
        <begin position="149"/>
        <end position="167"/>
    </location>
</feature>
<keyword evidence="5" id="KW-1185">Reference proteome</keyword>
<dbReference type="GO" id="GO:0008482">
    <property type="term" value="F:sulfite oxidase activity"/>
    <property type="evidence" value="ECO:0007669"/>
    <property type="project" value="TreeGrafter"/>
</dbReference>
<feature type="compositionally biased region" description="Polar residues" evidence="1">
    <location>
        <begin position="186"/>
        <end position="195"/>
    </location>
</feature>
<feature type="compositionally biased region" description="Low complexity" evidence="1">
    <location>
        <begin position="174"/>
        <end position="185"/>
    </location>
</feature>
<evidence type="ECO:0000313" key="4">
    <source>
        <dbReference type="EMBL" id="KAB2390360.1"/>
    </source>
</evidence>
<evidence type="ECO:0000313" key="5">
    <source>
        <dbReference type="Proteomes" id="UP000483004"/>
    </source>
</evidence>
<feature type="region of interest" description="Disordered" evidence="1">
    <location>
        <begin position="261"/>
        <end position="283"/>
    </location>
</feature>
<dbReference type="GO" id="GO:0020037">
    <property type="term" value="F:heme binding"/>
    <property type="evidence" value="ECO:0007669"/>
    <property type="project" value="TreeGrafter"/>
</dbReference>
<feature type="transmembrane region" description="Helical" evidence="2">
    <location>
        <begin position="96"/>
        <end position="115"/>
    </location>
</feature>
<feature type="domain" description="Oxidoreductase molybdopterin-binding" evidence="3">
    <location>
        <begin position="298"/>
        <end position="446"/>
    </location>
</feature>
<feature type="region of interest" description="Disordered" evidence="1">
    <location>
        <begin position="174"/>
        <end position="213"/>
    </location>
</feature>
<dbReference type="GO" id="GO:0043546">
    <property type="term" value="F:molybdopterin cofactor binding"/>
    <property type="evidence" value="ECO:0007669"/>
    <property type="project" value="TreeGrafter"/>
</dbReference>
<feature type="transmembrane region" description="Helical" evidence="2">
    <location>
        <begin position="36"/>
        <end position="58"/>
    </location>
</feature>
<comment type="caution">
    <text evidence="4">The sequence shown here is derived from an EMBL/GenBank/DDBJ whole genome shotgun (WGS) entry which is preliminary data.</text>
</comment>
<reference evidence="4 5" key="1">
    <citation type="submission" date="2019-09" db="EMBL/GenBank/DDBJ databases">
        <title>Actinomadura physcomitrii sp. nov., a novel actinomycete isolated from moss [Physcomitrium sphaericum (Ludw) Fuernr].</title>
        <authorList>
            <person name="Liu C."/>
            <person name="Zhuang X."/>
        </authorList>
    </citation>
    <scope>NUCLEOTIDE SEQUENCE [LARGE SCALE GENOMIC DNA]</scope>
    <source>
        <strain evidence="4 5">CYP1-1B</strain>
    </source>
</reference>
<sequence>MGRKRDRDPAHPPALRLRTPDVTAKRATGPSRWVTAALRGLVAAAVALGVAELAAGALGRVSSSPLLAVGAGFIDLTPVWLKDFAIRHFGSNDKTVLLFGLGAGVAVAALVIGLVSRRHLVMGLAGPAAFGAVGVLAALTRPVAEPVDAVPSAVGALAGMAALALLVRGARPSAVAPRPSPAAVRTAQSTATSDGGATEASEPVNGALRRSEDAGAGIDRRRALLTSAGAVGVAAASGVAGRLLLHRGDVSSVRADLRLPRPASPARPVPSGAQVPVPQMTPFRTPDKDFYRVDTALTLPQVDPRDWTLRIHGMAARPVELTFDALLREALIERDITLSCVSNQVGGDLAGNARWLGAPLAPLLRRAGIRSGADQILSRSSDGMTLSTPLEAILDGRDAMIAVGMNGAPLPIVHGFPARLVVPGLYGYVSATKWVVDLKVTRFATDRAYWTRRGYADHAPIKTFSRVDVPKPLAALKAGRVAVAGTAWAQHRGIDAVEWQVDDGPWRPARLAPVPGLDTWRQWIAEWDAAPGSHTLRCRATDGTGRTQPEHRTPPFPDGATGWHSVVVTVT</sequence>